<dbReference type="GO" id="GO:0035251">
    <property type="term" value="F:UDP-glucosyltransferase activity"/>
    <property type="evidence" value="ECO:0007669"/>
    <property type="project" value="TreeGrafter"/>
</dbReference>
<sequence length="475" mass="53821">MESKTHNHHEQLHIIFFPYMAQGHLIPMLEMAKLFASRGLKSTLITTTSIAPFFSKTLISETSHIDIVTFEFPCLENGFLPIETISKLGPQLDHLLQQHRPHCLVADVFFPWATDVAAKYGIPRIVFHGSCFFSISAFLSIYLYAPHKNVSSDSEPFVITNLPGDIQITRDQMPDFQKNDDHEDNEKPFTKFYRVGMEAEMNSYGVLVNSFYELEKDYADYYRKGLGMKAWSIGPLLLYNKLDEEKANRGVMETSIDAHKCLKWLSSKKPNSVVYICFGSLTDFTDSLLVEIASSLEACGHDFIWVVKKKKKEKVHGEEEEKWLPKGFEKRMEGKGLIVRGWAPQMVILEHEAVGGFVTHCGWNSILEAVCAGVPMVTWPVAGEQFYNEILVTQILGIGVGVGVKKCVNVVGDNVKKEDIEKALRRLMVGEEAEEMRKRAKEFGKMARRAIQEGGSSYSDIDAFIQELKVHSYSR</sequence>
<evidence type="ECO:0000256" key="2">
    <source>
        <dbReference type="ARBA" id="ARBA00022676"/>
    </source>
</evidence>
<dbReference type="GeneID" id="107428412"/>
<dbReference type="PANTHER" id="PTHR48047">
    <property type="entry name" value="GLYCOSYLTRANSFERASE"/>
    <property type="match status" value="1"/>
</dbReference>
<reference evidence="7" key="1">
    <citation type="submission" date="2025-08" db="UniProtKB">
        <authorList>
            <consortium name="RefSeq"/>
        </authorList>
    </citation>
    <scope>IDENTIFICATION</scope>
    <source>
        <tissue evidence="7">Seedling</tissue>
    </source>
</reference>
<accession>A0A6P4AFZ8</accession>
<keyword evidence="2 4" id="KW-0328">Glycosyltransferase</keyword>
<gene>
    <name evidence="7" type="primary">LOC107428412</name>
</gene>
<dbReference type="SUPFAM" id="SSF53756">
    <property type="entry name" value="UDP-Glycosyltransferase/glycogen phosphorylase"/>
    <property type="match status" value="1"/>
</dbReference>
<dbReference type="Gene3D" id="3.40.50.2000">
    <property type="entry name" value="Glycogen Phosphorylase B"/>
    <property type="match status" value="2"/>
</dbReference>
<keyword evidence="6" id="KW-1185">Reference proteome</keyword>
<dbReference type="EC" id="2.4.1.-" evidence="5"/>
<dbReference type="SMR" id="A0A6P4AFZ8"/>
<protein>
    <recommendedName>
        <fullName evidence="5">Glycosyltransferase</fullName>
        <ecNumber evidence="5">2.4.1.-</ecNumber>
    </recommendedName>
</protein>
<comment type="similarity">
    <text evidence="1 4">Belongs to the UDP-glycosyltransferase family.</text>
</comment>
<dbReference type="CDD" id="cd03784">
    <property type="entry name" value="GT1_Gtf-like"/>
    <property type="match status" value="1"/>
</dbReference>
<dbReference type="InterPro" id="IPR035595">
    <property type="entry name" value="UDP_glycos_trans_CS"/>
</dbReference>
<dbReference type="KEGG" id="zju:107428412"/>
<evidence type="ECO:0000313" key="7">
    <source>
        <dbReference type="RefSeq" id="XP_015894433.2"/>
    </source>
</evidence>
<dbReference type="AlphaFoldDB" id="A0A6P4AFZ8"/>
<dbReference type="Pfam" id="PF00201">
    <property type="entry name" value="UDPGT"/>
    <property type="match status" value="1"/>
</dbReference>
<dbReference type="RefSeq" id="XP_015894433.2">
    <property type="nucleotide sequence ID" value="XM_016038947.4"/>
</dbReference>
<dbReference type="PROSITE" id="PS00375">
    <property type="entry name" value="UDPGT"/>
    <property type="match status" value="1"/>
</dbReference>
<evidence type="ECO:0000256" key="1">
    <source>
        <dbReference type="ARBA" id="ARBA00009995"/>
    </source>
</evidence>
<dbReference type="InterPro" id="IPR002213">
    <property type="entry name" value="UDP_glucos_trans"/>
</dbReference>
<organism evidence="6 7">
    <name type="scientific">Ziziphus jujuba</name>
    <name type="common">Chinese jujube</name>
    <name type="synonym">Ziziphus sativa</name>
    <dbReference type="NCBI Taxonomy" id="326968"/>
    <lineage>
        <taxon>Eukaryota</taxon>
        <taxon>Viridiplantae</taxon>
        <taxon>Streptophyta</taxon>
        <taxon>Embryophyta</taxon>
        <taxon>Tracheophyta</taxon>
        <taxon>Spermatophyta</taxon>
        <taxon>Magnoliopsida</taxon>
        <taxon>eudicotyledons</taxon>
        <taxon>Gunneridae</taxon>
        <taxon>Pentapetalae</taxon>
        <taxon>rosids</taxon>
        <taxon>fabids</taxon>
        <taxon>Rosales</taxon>
        <taxon>Rhamnaceae</taxon>
        <taxon>Paliureae</taxon>
        <taxon>Ziziphus</taxon>
    </lineage>
</organism>
<name>A0A6P4AFZ8_ZIZJJ</name>
<evidence type="ECO:0000256" key="5">
    <source>
        <dbReference type="RuleBase" id="RU362057"/>
    </source>
</evidence>
<evidence type="ECO:0000313" key="6">
    <source>
        <dbReference type="Proteomes" id="UP001652623"/>
    </source>
</evidence>
<proteinExistence type="inferred from homology"/>
<dbReference type="PANTHER" id="PTHR48047:SF135">
    <property type="entry name" value="GLYCOSYLTRANSFERASE"/>
    <property type="match status" value="1"/>
</dbReference>
<keyword evidence="3 4" id="KW-0808">Transferase</keyword>
<dbReference type="Proteomes" id="UP001652623">
    <property type="component" value="Chromosome 12"/>
</dbReference>
<evidence type="ECO:0000256" key="4">
    <source>
        <dbReference type="RuleBase" id="RU003718"/>
    </source>
</evidence>
<evidence type="ECO:0000256" key="3">
    <source>
        <dbReference type="ARBA" id="ARBA00022679"/>
    </source>
</evidence>